<dbReference type="InterPro" id="IPR002937">
    <property type="entry name" value="Amino_oxidase"/>
</dbReference>
<accession>A0ABX1GM28</accession>
<feature type="domain" description="Amine oxidase" evidence="7">
    <location>
        <begin position="173"/>
        <end position="396"/>
    </location>
</feature>
<sequence>MMTRSEFVRTCSLFGISLPFQSAINSCSDEIEAPIVSGKFNGTVLIIGAGAAGMATAYLLEQQGISYQILEADTSYGGRFRTNDDFTDFPIPLGAEWLHISKSELPAIVNDETVNIDTVLLPYSESDTSGYFSNGNLTITEIGSAVNDDEDQKFIGSSWFDFFEDYIVPSIRNKMQFNTKIASIDYSGDKVVAVDDNGQQFEADKLVMTVPLKLLQLGEVNFIPELPNNKQNAIADANIWSGMKVFLKFSEQFYPTFLYFDDSGNREGQRLYYDAAYGQSSSDNVLGLFSVGSQAEVYQQFSGDALRDYVLAELDEIFNGKASETFVDIITQNWNEQAFAKGAYLNDSASTSISRRMAESVDDKLYFAGCSYTQFDDWSSVHTAARSARDAVRELIR</sequence>
<evidence type="ECO:0000256" key="2">
    <source>
        <dbReference type="ARBA" id="ARBA00005833"/>
    </source>
</evidence>
<reference evidence="8 9" key="1">
    <citation type="submission" date="2020-04" db="EMBL/GenBank/DDBJ databases">
        <authorList>
            <person name="Yoon J."/>
        </authorList>
    </citation>
    <scope>NUCLEOTIDE SEQUENCE [LARGE SCALE GENOMIC DNA]</scope>
    <source>
        <strain evidence="8 9">DJ-13</strain>
    </source>
</reference>
<evidence type="ECO:0000256" key="1">
    <source>
        <dbReference type="ARBA" id="ARBA00004814"/>
    </source>
</evidence>
<dbReference type="Gene3D" id="3.50.50.60">
    <property type="entry name" value="FAD/NAD(P)-binding domain"/>
    <property type="match status" value="2"/>
</dbReference>
<dbReference type="PANTHER" id="PTHR10742">
    <property type="entry name" value="FLAVIN MONOAMINE OXIDASE"/>
    <property type="match status" value="1"/>
</dbReference>
<protein>
    <recommendedName>
        <fullName evidence="4">Tryptophan 2-monooxygenase</fullName>
        <ecNumber evidence="3">1.13.12.3</ecNumber>
    </recommendedName>
</protein>
<evidence type="ECO:0000313" key="8">
    <source>
        <dbReference type="EMBL" id="NKI30953.1"/>
    </source>
</evidence>
<dbReference type="EMBL" id="JAAWWL010000001">
    <property type="protein sequence ID" value="NKI30953.1"/>
    <property type="molecule type" value="Genomic_DNA"/>
</dbReference>
<comment type="similarity">
    <text evidence="2">Belongs to the tryptophan 2-monooxygenase family.</text>
</comment>
<comment type="catalytic activity">
    <reaction evidence="6">
        <text>L-tryptophan + O2 = indole-3-acetamide + CO2 + H2O</text>
        <dbReference type="Rhea" id="RHEA:16165"/>
        <dbReference type="ChEBI" id="CHEBI:15377"/>
        <dbReference type="ChEBI" id="CHEBI:15379"/>
        <dbReference type="ChEBI" id="CHEBI:16031"/>
        <dbReference type="ChEBI" id="CHEBI:16526"/>
        <dbReference type="ChEBI" id="CHEBI:57912"/>
        <dbReference type="EC" id="1.13.12.3"/>
    </reaction>
</comment>
<organism evidence="8 9">
    <name type="scientific">Croceivirga thetidis</name>
    <dbReference type="NCBI Taxonomy" id="2721623"/>
    <lineage>
        <taxon>Bacteria</taxon>
        <taxon>Pseudomonadati</taxon>
        <taxon>Bacteroidota</taxon>
        <taxon>Flavobacteriia</taxon>
        <taxon>Flavobacteriales</taxon>
        <taxon>Flavobacteriaceae</taxon>
        <taxon>Croceivirga</taxon>
    </lineage>
</organism>
<evidence type="ECO:0000256" key="3">
    <source>
        <dbReference type="ARBA" id="ARBA00012535"/>
    </source>
</evidence>
<evidence type="ECO:0000256" key="5">
    <source>
        <dbReference type="ARBA" id="ARBA00023070"/>
    </source>
</evidence>
<evidence type="ECO:0000256" key="6">
    <source>
        <dbReference type="ARBA" id="ARBA00047321"/>
    </source>
</evidence>
<name>A0ABX1GM28_9FLAO</name>
<dbReference type="PANTHER" id="PTHR10742:SF410">
    <property type="entry name" value="LYSINE-SPECIFIC HISTONE DEMETHYLASE 2"/>
    <property type="match status" value="1"/>
</dbReference>
<dbReference type="Pfam" id="PF13450">
    <property type="entry name" value="NAD_binding_8"/>
    <property type="match status" value="1"/>
</dbReference>
<gene>
    <name evidence="8" type="ORF">HCU67_03295</name>
</gene>
<evidence type="ECO:0000259" key="7">
    <source>
        <dbReference type="Pfam" id="PF01593"/>
    </source>
</evidence>
<evidence type="ECO:0000313" key="9">
    <source>
        <dbReference type="Proteomes" id="UP000718451"/>
    </source>
</evidence>
<dbReference type="SUPFAM" id="SSF51905">
    <property type="entry name" value="FAD/NAD(P)-binding domain"/>
    <property type="match status" value="1"/>
</dbReference>
<evidence type="ECO:0000256" key="4">
    <source>
        <dbReference type="ARBA" id="ARBA00017871"/>
    </source>
</evidence>
<dbReference type="EC" id="1.13.12.3" evidence="3"/>
<dbReference type="SUPFAM" id="SSF54373">
    <property type="entry name" value="FAD-linked reductases, C-terminal domain"/>
    <property type="match status" value="1"/>
</dbReference>
<keyword evidence="9" id="KW-1185">Reference proteome</keyword>
<keyword evidence="5" id="KW-0073">Auxin biosynthesis</keyword>
<comment type="pathway">
    <text evidence="1">Plant hormone metabolism; auxin biosynthesis.</text>
</comment>
<dbReference type="RefSeq" id="WP_168551158.1">
    <property type="nucleotide sequence ID" value="NZ_JAAWWL010000001.1"/>
</dbReference>
<comment type="caution">
    <text evidence="8">The sequence shown here is derived from an EMBL/GenBank/DDBJ whole genome shotgun (WGS) entry which is preliminary data.</text>
</comment>
<dbReference type="Proteomes" id="UP000718451">
    <property type="component" value="Unassembled WGS sequence"/>
</dbReference>
<dbReference type="Pfam" id="PF01593">
    <property type="entry name" value="Amino_oxidase"/>
    <property type="match status" value="1"/>
</dbReference>
<dbReference type="InterPro" id="IPR050281">
    <property type="entry name" value="Flavin_monoamine_oxidase"/>
</dbReference>
<proteinExistence type="inferred from homology"/>
<dbReference type="InterPro" id="IPR036188">
    <property type="entry name" value="FAD/NAD-bd_sf"/>
</dbReference>